<sequence>MNHEPSGNTEVPSSGVASQEMWPFHMIGAPEDVLVPRGKACQEICSLLGKFVPERGEISFGGVAYVLPALAGVSVADVGTVSLPVREEMAAKLETTGNYQGNATWVFPSYLVQIQNSEWVGGIVTLCTVIAEKFGYKDVALQPVLSKVMLYGPRGKVEKQQMPGGERCVATLEVHLPSEHLGGTLMVYKEDGLNTTRYEFDRTNNTAAFRPHYVAIAPGAFYSVEEVKSGYRLVVVYSLYLPPEATIGKASMKQMQLEFANAIAKLSDENADDLRSADEIEMLALILSKSTTKTQLQAGALCDVDRDRVALIKDANRLLPPVESRDFQCCVIVMWPASTDIANIFALMGFTAALPAILDSEAISISNLRQLLCDDGLGYYQFIRDIHDSKQLPLLCEKLVDGIVDSGDVMLAVAFLKKYFTQLQEKEKTQFTLSLAKLVRRLGWARIGNSMIRAIDGESIASSVNRALEMSETLSDDITAHSAITLFAVKEAQSLAHNNPESLASLSSIELLWQHSHTLANRHPNVPQSIRNMFLQMDGKFLGSVVDSISKAVAKSRSQEQFTTFAAIVLRRRQWLINEVFECNKPFTWQILNSNFSYVSEIVDFLQGTQTSFEIDQCATRSEAHLLVARLRECIKAPITIEVVGYGQHALVKLEKVGGEFDTRRKEVPKYMAEIARLGNLLLLNENLNSSNATTGAIKSGTKRARVDEPEIVEID</sequence>
<evidence type="ECO:0000313" key="1">
    <source>
        <dbReference type="EMBL" id="EEY65712.1"/>
    </source>
</evidence>
<dbReference type="AlphaFoldDB" id="D0MZP9"/>
<dbReference type="HOGENOM" id="CLU_011894_0_0_1"/>
<keyword evidence="2" id="KW-1185">Reference proteome</keyword>
<dbReference type="EMBL" id="DS028121">
    <property type="protein sequence ID" value="EEY65712.1"/>
    <property type="molecule type" value="Genomic_DNA"/>
</dbReference>
<proteinExistence type="predicted"/>
<name>D0MZP9_PHYIT</name>
<organism evidence="1 2">
    <name type="scientific">Phytophthora infestans (strain T30-4)</name>
    <name type="common">Potato late blight agent</name>
    <dbReference type="NCBI Taxonomy" id="403677"/>
    <lineage>
        <taxon>Eukaryota</taxon>
        <taxon>Sar</taxon>
        <taxon>Stramenopiles</taxon>
        <taxon>Oomycota</taxon>
        <taxon>Peronosporomycetes</taxon>
        <taxon>Peronosporales</taxon>
        <taxon>Peronosporaceae</taxon>
        <taxon>Phytophthora</taxon>
    </lineage>
</organism>
<dbReference type="OrthoDB" id="93035at2759"/>
<evidence type="ECO:0000313" key="2">
    <source>
        <dbReference type="Proteomes" id="UP000006643"/>
    </source>
</evidence>
<dbReference type="Proteomes" id="UP000006643">
    <property type="component" value="Unassembled WGS sequence"/>
</dbReference>
<dbReference type="OMA" id="INEVFEC"/>
<dbReference type="KEGG" id="pif:PITG_03231"/>
<reference evidence="2" key="1">
    <citation type="journal article" date="2009" name="Nature">
        <title>Genome sequence and analysis of the Irish potato famine pathogen Phytophthora infestans.</title>
        <authorList>
            <consortium name="The Broad Institute Genome Sequencing Platform"/>
            <person name="Haas B.J."/>
            <person name="Kamoun S."/>
            <person name="Zody M.C."/>
            <person name="Jiang R.H."/>
            <person name="Handsaker R.E."/>
            <person name="Cano L.M."/>
            <person name="Grabherr M."/>
            <person name="Kodira C.D."/>
            <person name="Raffaele S."/>
            <person name="Torto-Alalibo T."/>
            <person name="Bozkurt T.O."/>
            <person name="Ah-Fong A.M."/>
            <person name="Alvarado L."/>
            <person name="Anderson V.L."/>
            <person name="Armstrong M.R."/>
            <person name="Avrova A."/>
            <person name="Baxter L."/>
            <person name="Beynon J."/>
            <person name="Boevink P.C."/>
            <person name="Bollmann S.R."/>
            <person name="Bos J.I."/>
            <person name="Bulone V."/>
            <person name="Cai G."/>
            <person name="Cakir C."/>
            <person name="Carrington J.C."/>
            <person name="Chawner M."/>
            <person name="Conti L."/>
            <person name="Costanzo S."/>
            <person name="Ewan R."/>
            <person name="Fahlgren N."/>
            <person name="Fischbach M.A."/>
            <person name="Fugelstad J."/>
            <person name="Gilroy E.M."/>
            <person name="Gnerre S."/>
            <person name="Green P.J."/>
            <person name="Grenville-Briggs L.J."/>
            <person name="Griffith J."/>
            <person name="Grunwald N.J."/>
            <person name="Horn K."/>
            <person name="Horner N.R."/>
            <person name="Hu C.H."/>
            <person name="Huitema E."/>
            <person name="Jeong D.H."/>
            <person name="Jones A.M."/>
            <person name="Jones J.D."/>
            <person name="Jones R.W."/>
            <person name="Karlsson E.K."/>
            <person name="Kunjeti S.G."/>
            <person name="Lamour K."/>
            <person name="Liu Z."/>
            <person name="Ma L."/>
            <person name="Maclean D."/>
            <person name="Chibucos M.C."/>
            <person name="McDonald H."/>
            <person name="McWalters J."/>
            <person name="Meijer H.J."/>
            <person name="Morgan W."/>
            <person name="Morris P.F."/>
            <person name="Munro C.A."/>
            <person name="O'Neill K."/>
            <person name="Ospina-Giraldo M."/>
            <person name="Pinzon A."/>
            <person name="Pritchard L."/>
            <person name="Ramsahoye B."/>
            <person name="Ren Q."/>
            <person name="Restrepo S."/>
            <person name="Roy S."/>
            <person name="Sadanandom A."/>
            <person name="Savidor A."/>
            <person name="Schornack S."/>
            <person name="Schwartz D.C."/>
            <person name="Schumann U.D."/>
            <person name="Schwessinger B."/>
            <person name="Seyer L."/>
            <person name="Sharpe T."/>
            <person name="Silvar C."/>
            <person name="Song J."/>
            <person name="Studholme D.J."/>
            <person name="Sykes S."/>
            <person name="Thines M."/>
            <person name="van de Vondervoort P.J."/>
            <person name="Phuntumart V."/>
            <person name="Wawra S."/>
            <person name="Weide R."/>
            <person name="Win J."/>
            <person name="Young C."/>
            <person name="Zhou S."/>
            <person name="Fry W."/>
            <person name="Meyers B.C."/>
            <person name="van West P."/>
            <person name="Ristaino J."/>
            <person name="Govers F."/>
            <person name="Birch P.R."/>
            <person name="Whisson S.C."/>
            <person name="Judelson H.S."/>
            <person name="Nusbaum C."/>
        </authorList>
    </citation>
    <scope>NUCLEOTIDE SEQUENCE [LARGE SCALE GENOMIC DNA]</scope>
    <source>
        <strain evidence="2">T30-4</strain>
    </source>
</reference>
<gene>
    <name evidence="1" type="ORF">PITG_03231</name>
</gene>
<dbReference type="eggNOG" id="ENOG502QTV7">
    <property type="taxonomic scope" value="Eukaryota"/>
</dbReference>
<dbReference type="VEuPathDB" id="FungiDB:PITG_03231"/>
<protein>
    <submittedName>
        <fullName evidence="1">Uncharacterized protein</fullName>
    </submittedName>
</protein>
<dbReference type="RefSeq" id="XP_002906311.1">
    <property type="nucleotide sequence ID" value="XM_002906265.1"/>
</dbReference>
<dbReference type="GeneID" id="9464635"/>
<dbReference type="InParanoid" id="D0MZP9"/>
<accession>D0MZP9</accession>